<protein>
    <recommendedName>
        <fullName evidence="1">Sperm microtubule inner protein 1 C-terminal domain-containing protein</fullName>
    </recommendedName>
</protein>
<evidence type="ECO:0000313" key="3">
    <source>
        <dbReference type="Proteomes" id="UP001642483"/>
    </source>
</evidence>
<gene>
    <name evidence="2" type="ORF">CVLEPA_LOCUS21112</name>
</gene>
<name>A0ABP0GCR2_CLALP</name>
<proteinExistence type="predicted"/>
<dbReference type="EMBL" id="CAWYQH010000108">
    <property type="protein sequence ID" value="CAK8689142.1"/>
    <property type="molecule type" value="Genomic_DNA"/>
</dbReference>
<dbReference type="PANTHER" id="PTHR35826">
    <property type="entry name" value="PROTEIN ATP6V1FNB-LIKE"/>
    <property type="match status" value="1"/>
</dbReference>
<comment type="caution">
    <text evidence="2">The sequence shown here is derived from an EMBL/GenBank/DDBJ whole genome shotgun (WGS) entry which is preliminary data.</text>
</comment>
<dbReference type="Pfam" id="PF22589">
    <property type="entry name" value="SPMIP1"/>
    <property type="match status" value="1"/>
</dbReference>
<organism evidence="2 3">
    <name type="scientific">Clavelina lepadiformis</name>
    <name type="common">Light-bulb sea squirt</name>
    <name type="synonym">Ascidia lepadiformis</name>
    <dbReference type="NCBI Taxonomy" id="159417"/>
    <lineage>
        <taxon>Eukaryota</taxon>
        <taxon>Metazoa</taxon>
        <taxon>Chordata</taxon>
        <taxon>Tunicata</taxon>
        <taxon>Ascidiacea</taxon>
        <taxon>Aplousobranchia</taxon>
        <taxon>Clavelinidae</taxon>
        <taxon>Clavelina</taxon>
    </lineage>
</organism>
<feature type="domain" description="Sperm microtubule inner protein 1 C-terminal" evidence="1">
    <location>
        <begin position="83"/>
        <end position="186"/>
    </location>
</feature>
<evidence type="ECO:0000313" key="2">
    <source>
        <dbReference type="EMBL" id="CAK8689142.1"/>
    </source>
</evidence>
<reference evidence="2 3" key="1">
    <citation type="submission" date="2024-02" db="EMBL/GenBank/DDBJ databases">
        <authorList>
            <person name="Daric V."/>
            <person name="Darras S."/>
        </authorList>
    </citation>
    <scope>NUCLEOTIDE SEQUENCE [LARGE SCALE GENOMIC DNA]</scope>
</reference>
<sequence length="191" mass="22509">MARELNMDTQRQNFWKEAIKKEAFVRLAWHGKYANEIKEQESPTSKEKRLARAKKFTEMVPKPPTRSLTLPVINYPKKRPTNVDMVIKPHQAGDNDPDALLVEMRPVAPGVKRLLYHGFTKEGKGRHQYLQARTFKKPEEKYDYPLTTSWEYGWRLDDVVKEFRTPQFGRSRIVRDTFFRRNGILYAPITA</sequence>
<dbReference type="PANTHER" id="PTHR35826:SF1">
    <property type="entry name" value="PROTEIN ATP6V1FNB-LIKE"/>
    <property type="match status" value="1"/>
</dbReference>
<evidence type="ECO:0000259" key="1">
    <source>
        <dbReference type="Pfam" id="PF22589"/>
    </source>
</evidence>
<accession>A0ABP0GCR2</accession>
<dbReference type="InterPro" id="IPR054323">
    <property type="entry name" value="SPMIP1_C"/>
</dbReference>
<dbReference type="Proteomes" id="UP001642483">
    <property type="component" value="Unassembled WGS sequence"/>
</dbReference>
<keyword evidence="3" id="KW-1185">Reference proteome</keyword>